<keyword evidence="1" id="KW-0808">Transferase</keyword>
<dbReference type="Gene3D" id="3.40.50.150">
    <property type="entry name" value="Vaccinia Virus protein VP39"/>
    <property type="match status" value="1"/>
</dbReference>
<evidence type="ECO:0000313" key="2">
    <source>
        <dbReference type="Proteomes" id="UP000009173"/>
    </source>
</evidence>
<dbReference type="Pfam" id="PF13489">
    <property type="entry name" value="Methyltransf_23"/>
    <property type="match status" value="1"/>
</dbReference>
<dbReference type="InterPro" id="IPR029063">
    <property type="entry name" value="SAM-dependent_MTases_sf"/>
</dbReference>
<sequence length="293" mass="32619">MTREAPDAFCPACDTRAATTLHYPEGVMHLCNTCGLQWAHRLDTALVNENDSHYYTGLADHALTYGPFLDFARSAAALHGAGSLRILDVGCGAGDFMRFALAKGHDVLGIEPDTTARGLMGETIAARVRFCRVEETDYPDACFDVVTFWDSFEHIEAGFDLLEAVRRWLKPEGTVFLRVNNTRDVLNIASGILLRTMPRQGHGFQKRCFNFPSHVWNFNEKAMRLLTERHGWRIMAHRATDTPAERLFTSPVLRLLANGIYAVHRCMGGGKIGEYHIAPASIAAASGTRPFHR</sequence>
<dbReference type="SUPFAM" id="SSF53335">
    <property type="entry name" value="S-adenosyl-L-methionine-dependent methyltransferases"/>
    <property type="match status" value="1"/>
</dbReference>
<dbReference type="Proteomes" id="UP000009173">
    <property type="component" value="Chromosome"/>
</dbReference>
<keyword evidence="1" id="KW-0489">Methyltransferase</keyword>
<dbReference type="GO" id="GO:0008168">
    <property type="term" value="F:methyltransferase activity"/>
    <property type="evidence" value="ECO:0007669"/>
    <property type="project" value="UniProtKB-KW"/>
</dbReference>
<dbReference type="KEGG" id="dvl:Dvul_0356"/>
<dbReference type="AlphaFoldDB" id="A0A0H3A5U9"/>
<proteinExistence type="predicted"/>
<dbReference type="PANTHER" id="PTHR43861">
    <property type="entry name" value="TRANS-ACONITATE 2-METHYLTRANSFERASE-RELATED"/>
    <property type="match status" value="1"/>
</dbReference>
<name>A0A0H3A5U9_NITV4</name>
<protein>
    <submittedName>
        <fullName evidence="1">Methyltransferase type 11</fullName>
    </submittedName>
</protein>
<dbReference type="HOGENOM" id="CLU_068669_1_0_7"/>
<evidence type="ECO:0000313" key="1">
    <source>
        <dbReference type="EMBL" id="ABM27379.1"/>
    </source>
</evidence>
<dbReference type="RefSeq" id="WP_011791562.1">
    <property type="nucleotide sequence ID" value="NC_008751.1"/>
</dbReference>
<dbReference type="CDD" id="cd02440">
    <property type="entry name" value="AdoMet_MTases"/>
    <property type="match status" value="1"/>
</dbReference>
<gene>
    <name evidence="1" type="ordered locus">Dvul_0356</name>
</gene>
<dbReference type="EMBL" id="CP000527">
    <property type="protein sequence ID" value="ABM27379.1"/>
    <property type="molecule type" value="Genomic_DNA"/>
</dbReference>
<reference evidence="2" key="1">
    <citation type="journal article" date="2009" name="Environ. Microbiol.">
        <title>Contribution of mobile genetic elements to Desulfovibrio vulgaris genome plasticity.</title>
        <authorList>
            <person name="Walker C.B."/>
            <person name="Stolyar S."/>
            <person name="Chivian D."/>
            <person name="Pinel N."/>
            <person name="Gabster J.A."/>
            <person name="Dehal P.S."/>
            <person name="He Z."/>
            <person name="Yang Z.K."/>
            <person name="Yen H.C."/>
            <person name="Zhou J."/>
            <person name="Wall J.D."/>
            <person name="Hazen T.C."/>
            <person name="Arkin A.P."/>
            <person name="Stahl D.A."/>
        </authorList>
    </citation>
    <scope>NUCLEOTIDE SEQUENCE [LARGE SCALE GENOMIC DNA]</scope>
    <source>
        <strain evidence="2">DP4</strain>
    </source>
</reference>
<dbReference type="GO" id="GO:0032259">
    <property type="term" value="P:methylation"/>
    <property type="evidence" value="ECO:0007669"/>
    <property type="project" value="UniProtKB-KW"/>
</dbReference>
<accession>A0A0H3A5U9</accession>
<organism evidence="1 2">
    <name type="scientific">Nitratidesulfovibrio vulgaris (strain DP4)</name>
    <name type="common">Desulfovibrio vulgaris</name>
    <dbReference type="NCBI Taxonomy" id="391774"/>
    <lineage>
        <taxon>Bacteria</taxon>
        <taxon>Pseudomonadati</taxon>
        <taxon>Thermodesulfobacteriota</taxon>
        <taxon>Desulfovibrionia</taxon>
        <taxon>Desulfovibrionales</taxon>
        <taxon>Desulfovibrionaceae</taxon>
        <taxon>Nitratidesulfovibrio</taxon>
    </lineage>
</organism>